<sequence>MYLHLGQNEVIAEHRIIGIFDLDKCSTSKRTRDYLSAAEREGVVLDISGDLPKSFVICDHPYHRQIVYLSQLNPSTLKNRAESGRLEL</sequence>
<dbReference type="KEGG" id="pfaa:MM59RIKEN_14650"/>
<name>A0A810QE54_9FIRM</name>
<dbReference type="Proteomes" id="UP000679848">
    <property type="component" value="Chromosome"/>
</dbReference>
<dbReference type="EMBL" id="AP023420">
    <property type="protein sequence ID" value="BCK84146.1"/>
    <property type="molecule type" value="Genomic_DNA"/>
</dbReference>
<gene>
    <name evidence="1" type="ORF">MM59RIKEN_14650</name>
</gene>
<dbReference type="AlphaFoldDB" id="A0A810QE54"/>
<evidence type="ECO:0008006" key="3">
    <source>
        <dbReference type="Google" id="ProtNLM"/>
    </source>
</evidence>
<accession>A0A810QE54</accession>
<dbReference type="InterPro" id="IPR007169">
    <property type="entry name" value="RemA-like"/>
</dbReference>
<organism evidence="1 2">
    <name type="scientific">Pusillibacter faecalis</name>
    <dbReference type="NCBI Taxonomy" id="2714358"/>
    <lineage>
        <taxon>Bacteria</taxon>
        <taxon>Bacillati</taxon>
        <taxon>Bacillota</taxon>
        <taxon>Clostridia</taxon>
        <taxon>Eubacteriales</taxon>
        <taxon>Oscillospiraceae</taxon>
        <taxon>Pusillibacter</taxon>
    </lineage>
</organism>
<dbReference type="NCBIfam" id="NF046065">
    <property type="entry name" value="MtxRegRemB"/>
    <property type="match status" value="1"/>
</dbReference>
<dbReference type="RefSeq" id="WP_187030082.1">
    <property type="nucleotide sequence ID" value="NZ_AP023420.1"/>
</dbReference>
<protein>
    <recommendedName>
        <fullName evidence="3">DUF370 domain-containing protein</fullName>
    </recommendedName>
</protein>
<evidence type="ECO:0000313" key="1">
    <source>
        <dbReference type="EMBL" id="BCK84146.1"/>
    </source>
</evidence>
<keyword evidence="2" id="KW-1185">Reference proteome</keyword>
<dbReference type="Pfam" id="PF04025">
    <property type="entry name" value="RemA-like"/>
    <property type="match status" value="1"/>
</dbReference>
<evidence type="ECO:0000313" key="2">
    <source>
        <dbReference type="Proteomes" id="UP000679848"/>
    </source>
</evidence>
<reference evidence="1" key="1">
    <citation type="submission" date="2020-09" db="EMBL/GenBank/DDBJ databases">
        <title>New species isolated from human feces.</title>
        <authorList>
            <person name="Kitahara M."/>
            <person name="Shigeno Y."/>
            <person name="Shime M."/>
            <person name="Matsumoto Y."/>
            <person name="Nakamura S."/>
            <person name="Motooka D."/>
            <person name="Fukuoka S."/>
            <person name="Nishikawa H."/>
            <person name="Benno Y."/>
        </authorList>
    </citation>
    <scope>NUCLEOTIDE SEQUENCE</scope>
    <source>
        <strain evidence="1">MM59</strain>
    </source>
</reference>
<proteinExistence type="predicted"/>